<dbReference type="KEGG" id="ave:Arcve_1328"/>
<dbReference type="GeneID" id="10394449"/>
<keyword evidence="3" id="KW-1185">Reference proteome</keyword>
<dbReference type="SUPFAM" id="SSF54001">
    <property type="entry name" value="Cysteine proteinases"/>
    <property type="match status" value="1"/>
</dbReference>
<dbReference type="EMBL" id="CP002588">
    <property type="protein sequence ID" value="AEA47332.1"/>
    <property type="molecule type" value="Genomic_DNA"/>
</dbReference>
<gene>
    <name evidence="2" type="ordered locus">Arcve_1328</name>
</gene>
<evidence type="ECO:0000259" key="1">
    <source>
        <dbReference type="Pfam" id="PF01841"/>
    </source>
</evidence>
<organism evidence="2 3">
    <name type="scientific">Archaeoglobus veneficus (strain DSM 11195 / SNP6)</name>
    <dbReference type="NCBI Taxonomy" id="693661"/>
    <lineage>
        <taxon>Archaea</taxon>
        <taxon>Methanobacteriati</taxon>
        <taxon>Methanobacteriota</taxon>
        <taxon>Archaeoglobi</taxon>
        <taxon>Archaeoglobales</taxon>
        <taxon>Archaeoglobaceae</taxon>
        <taxon>Archaeoglobus</taxon>
    </lineage>
</organism>
<evidence type="ECO:0000313" key="3">
    <source>
        <dbReference type="Proteomes" id="UP000008136"/>
    </source>
</evidence>
<dbReference type="InterPro" id="IPR002931">
    <property type="entry name" value="Transglutaminase-like"/>
</dbReference>
<accession>F2KND0</accession>
<dbReference type="InterPro" id="IPR038765">
    <property type="entry name" value="Papain-like_cys_pep_sf"/>
</dbReference>
<dbReference type="Gene3D" id="3.10.620.30">
    <property type="match status" value="1"/>
</dbReference>
<dbReference type="eggNOG" id="arCOG02165">
    <property type="taxonomic scope" value="Archaea"/>
</dbReference>
<dbReference type="RefSeq" id="WP_013683993.1">
    <property type="nucleotide sequence ID" value="NC_015320.1"/>
</dbReference>
<sequence>MKNETIELILSELVSGCRSKEEAVVRVFERVRDIPYGTIGSRHPLDVYRMNRGTCSGKHFLLRELYLALGVEVKDMLCFHRYAELPRNIDYPPELKALLERYFGIPDFHNFIKVYVDGRWVTLDATFDSPLENYFVVNKWNGKSDTKLSIRPVRVWEVENPLEFKVKKIKQLPPRVQRGRELFLKKFSEWLDVLRAQCNSPPHFL</sequence>
<dbReference type="Proteomes" id="UP000008136">
    <property type="component" value="Chromosome"/>
</dbReference>
<reference evidence="2 3" key="1">
    <citation type="submission" date="2011-03" db="EMBL/GenBank/DDBJ databases">
        <title>The complete genome of Archaeoglobus veneficus SNP6.</title>
        <authorList>
            <consortium name="US DOE Joint Genome Institute (JGI-PGF)"/>
            <person name="Lucas S."/>
            <person name="Copeland A."/>
            <person name="Lapidus A."/>
            <person name="Bruce D."/>
            <person name="Goodwin L."/>
            <person name="Pitluck S."/>
            <person name="Kyrpides N."/>
            <person name="Mavromatis K."/>
            <person name="Pagani I."/>
            <person name="Ivanova N."/>
            <person name="Mikhailova N."/>
            <person name="Lu M."/>
            <person name="Detter J.C."/>
            <person name="Tapia R."/>
            <person name="Han C."/>
            <person name="Land M."/>
            <person name="Hauser L."/>
            <person name="Markowitz V."/>
            <person name="Cheng J.-F."/>
            <person name="Hugenholtz P."/>
            <person name="Woyke T."/>
            <person name="Wu D."/>
            <person name="Spring S."/>
            <person name="Brambilla E."/>
            <person name="Klenk H.-P."/>
            <person name="Eisen J.A."/>
        </authorList>
    </citation>
    <scope>NUCLEOTIDE SEQUENCE [LARGE SCALE GENOMIC DNA]</scope>
    <source>
        <strain>SNP6</strain>
    </source>
</reference>
<dbReference type="HOGENOM" id="CLU_1335002_0_0_2"/>
<dbReference type="Pfam" id="PF01841">
    <property type="entry name" value="Transglut_core"/>
    <property type="match status" value="1"/>
</dbReference>
<protein>
    <submittedName>
        <fullName evidence="2">Transglutaminase domain-containing protein</fullName>
    </submittedName>
</protein>
<evidence type="ECO:0000313" key="2">
    <source>
        <dbReference type="EMBL" id="AEA47332.1"/>
    </source>
</evidence>
<dbReference type="AlphaFoldDB" id="F2KND0"/>
<proteinExistence type="predicted"/>
<dbReference type="STRING" id="693661.Arcve_1328"/>
<feature type="domain" description="Transglutaminase-like" evidence="1">
    <location>
        <begin position="12"/>
        <end position="125"/>
    </location>
</feature>
<name>F2KND0_ARCVS</name>